<dbReference type="KEGG" id="ovb:NB640_12310"/>
<protein>
    <submittedName>
        <fullName evidence="1">Uncharacterized protein</fullName>
    </submittedName>
</protein>
<keyword evidence="2" id="KW-1185">Reference proteome</keyword>
<dbReference type="RefSeq" id="WP_269308987.1">
    <property type="nucleotide sequence ID" value="NZ_CP098242.1"/>
</dbReference>
<evidence type="ECO:0000313" key="1">
    <source>
        <dbReference type="EMBL" id="WAW09984.1"/>
    </source>
</evidence>
<reference evidence="1" key="1">
    <citation type="journal article" date="2022" name="Front. Microbiol.">
        <title>New perspectives on an old grouping: The genomic and phenotypic variability of Oxalobacter formigenes and the implications for calcium oxalate stone prevention.</title>
        <authorList>
            <person name="Chmiel J.A."/>
            <person name="Carr C."/>
            <person name="Stuivenberg G.A."/>
            <person name="Venema R."/>
            <person name="Chanyi R.M."/>
            <person name="Al K.F."/>
            <person name="Giguere D."/>
            <person name="Say H."/>
            <person name="Akouris P.P."/>
            <person name="Dominguez Romero S.A."/>
            <person name="Kwong A."/>
            <person name="Tai V."/>
            <person name="Koval S.F."/>
            <person name="Razvi H."/>
            <person name="Bjazevic J."/>
            <person name="Burton J.P."/>
        </authorList>
    </citation>
    <scope>NUCLEOTIDE SEQUENCE</scope>
    <source>
        <strain evidence="1">WoOx3</strain>
    </source>
</reference>
<dbReference type="Proteomes" id="UP001156215">
    <property type="component" value="Chromosome"/>
</dbReference>
<sequence>MSLLKIKEETIVKKTLEVPQIIVTRASRAKLQIAPAVAREELRVKFGEAGFTGLALNHQYITAQDAEELSKVFAELAEVLHSGTVVEAK</sequence>
<proteinExistence type="predicted"/>
<name>A0A9E9LYR9_9BURK</name>
<accession>A0A9E9LYR9</accession>
<dbReference type="EMBL" id="CP098242">
    <property type="protein sequence ID" value="WAW09984.1"/>
    <property type="molecule type" value="Genomic_DNA"/>
</dbReference>
<dbReference type="AlphaFoldDB" id="A0A9E9LYR9"/>
<organism evidence="1 2">
    <name type="scientific">Oxalobacter vibrioformis</name>
    <dbReference type="NCBI Taxonomy" id="933080"/>
    <lineage>
        <taxon>Bacteria</taxon>
        <taxon>Pseudomonadati</taxon>
        <taxon>Pseudomonadota</taxon>
        <taxon>Betaproteobacteria</taxon>
        <taxon>Burkholderiales</taxon>
        <taxon>Oxalobacteraceae</taxon>
        <taxon>Oxalobacter</taxon>
    </lineage>
</organism>
<evidence type="ECO:0000313" key="2">
    <source>
        <dbReference type="Proteomes" id="UP001156215"/>
    </source>
</evidence>
<gene>
    <name evidence="1" type="ORF">NB640_12310</name>
</gene>